<gene>
    <name evidence="6" type="ORF">GPICK_02730</name>
</gene>
<evidence type="ECO:0000313" key="6">
    <source>
        <dbReference type="EMBL" id="AJE02436.1"/>
    </source>
</evidence>
<evidence type="ECO:0000313" key="7">
    <source>
        <dbReference type="Proteomes" id="UP000057609"/>
    </source>
</evidence>
<dbReference type="SUPFAM" id="SSF53807">
    <property type="entry name" value="Helical backbone' metal receptor"/>
    <property type="match status" value="1"/>
</dbReference>
<dbReference type="AlphaFoldDB" id="A0A0B5BEE8"/>
<dbReference type="PANTHER" id="PTHR42953">
    <property type="entry name" value="HIGH-AFFINITY ZINC UPTAKE SYSTEM PROTEIN ZNUA-RELATED"/>
    <property type="match status" value="1"/>
</dbReference>
<dbReference type="CDD" id="cd01017">
    <property type="entry name" value="AdcA"/>
    <property type="match status" value="1"/>
</dbReference>
<dbReference type="GO" id="GO:0046872">
    <property type="term" value="F:metal ion binding"/>
    <property type="evidence" value="ECO:0007669"/>
    <property type="project" value="InterPro"/>
</dbReference>
<sequence>MKRWWLLLAGALLVLGATGCRKEAGTAGQTGKLRVVATIFPVYEFARNVAGDRAEVTMLLPPGVEPHSFEPRPEDIVRVHKADLFVFTNPAMEPWAGGLVKGSGSANLAVVDASRGARLLKTAGDADHDHDHGGGKGDHHEGGIDPHLWLDFANARVMVDNIAAALEARDPANREYYRANAAAYGKKLAALDERYRAGLATCAKRIFLHGGHFAFGYLASRYGLTYESAYAVSADAEPTPAKLAALVKKIRQEGLKVIYTEELLDPRTAETIARETGAAVLMLNGAHTIGRDDLARGVTFLSLMERNLENLRVGLQCR</sequence>
<dbReference type="InterPro" id="IPR006128">
    <property type="entry name" value="Lipoprotein_PsaA-like"/>
</dbReference>
<evidence type="ECO:0000256" key="4">
    <source>
        <dbReference type="RuleBase" id="RU003512"/>
    </source>
</evidence>
<dbReference type="OrthoDB" id="9810636at2"/>
<evidence type="ECO:0000256" key="2">
    <source>
        <dbReference type="ARBA" id="ARBA00022448"/>
    </source>
</evidence>
<dbReference type="Pfam" id="PF01297">
    <property type="entry name" value="ZnuA"/>
    <property type="match status" value="1"/>
</dbReference>
<dbReference type="RefSeq" id="WP_039740304.1">
    <property type="nucleotide sequence ID" value="NZ_CP009788.1"/>
</dbReference>
<dbReference type="Gene3D" id="3.40.50.1980">
    <property type="entry name" value="Nitrogenase molybdenum iron protein domain"/>
    <property type="match status" value="2"/>
</dbReference>
<dbReference type="PRINTS" id="PR00691">
    <property type="entry name" value="ADHESINB"/>
</dbReference>
<protein>
    <submittedName>
        <fullName evidence="6">Zinc-binding protein</fullName>
    </submittedName>
</protein>
<dbReference type="GO" id="GO:0007155">
    <property type="term" value="P:cell adhesion"/>
    <property type="evidence" value="ECO:0007669"/>
    <property type="project" value="InterPro"/>
</dbReference>
<dbReference type="HOGENOM" id="CLU_016838_1_0_7"/>
<evidence type="ECO:0000256" key="3">
    <source>
        <dbReference type="ARBA" id="ARBA00022729"/>
    </source>
</evidence>
<dbReference type="InterPro" id="IPR006129">
    <property type="entry name" value="AdhesinB"/>
</dbReference>
<dbReference type="KEGG" id="gpi:GPICK_02730"/>
<keyword evidence="3 5" id="KW-0732">Signal</keyword>
<evidence type="ECO:0000256" key="1">
    <source>
        <dbReference type="ARBA" id="ARBA00011028"/>
    </source>
</evidence>
<organism evidence="6 7">
    <name type="scientific">Geobacter pickeringii</name>
    <dbReference type="NCBI Taxonomy" id="345632"/>
    <lineage>
        <taxon>Bacteria</taxon>
        <taxon>Pseudomonadati</taxon>
        <taxon>Thermodesulfobacteriota</taxon>
        <taxon>Desulfuromonadia</taxon>
        <taxon>Geobacterales</taxon>
        <taxon>Geobacteraceae</taxon>
        <taxon>Geobacter</taxon>
    </lineage>
</organism>
<dbReference type="Proteomes" id="UP000057609">
    <property type="component" value="Chromosome"/>
</dbReference>
<feature type="chain" id="PRO_5002112599" evidence="5">
    <location>
        <begin position="20"/>
        <end position="318"/>
    </location>
</feature>
<dbReference type="EMBL" id="CP009788">
    <property type="protein sequence ID" value="AJE02436.1"/>
    <property type="molecule type" value="Genomic_DNA"/>
</dbReference>
<accession>A0A0B5BEE8</accession>
<feature type="signal peptide" evidence="5">
    <location>
        <begin position="1"/>
        <end position="19"/>
    </location>
</feature>
<proteinExistence type="inferred from homology"/>
<keyword evidence="2 4" id="KW-0813">Transport</keyword>
<dbReference type="InterPro" id="IPR050492">
    <property type="entry name" value="Bact_metal-bind_prot9"/>
</dbReference>
<dbReference type="PRINTS" id="PR00690">
    <property type="entry name" value="ADHESNFAMILY"/>
</dbReference>
<dbReference type="GO" id="GO:0030001">
    <property type="term" value="P:metal ion transport"/>
    <property type="evidence" value="ECO:0007669"/>
    <property type="project" value="InterPro"/>
</dbReference>
<evidence type="ECO:0000256" key="5">
    <source>
        <dbReference type="SAM" id="SignalP"/>
    </source>
</evidence>
<dbReference type="PANTHER" id="PTHR42953:SF3">
    <property type="entry name" value="HIGH-AFFINITY ZINC UPTAKE SYSTEM PROTEIN ZNUA"/>
    <property type="match status" value="1"/>
</dbReference>
<dbReference type="InterPro" id="IPR006127">
    <property type="entry name" value="ZnuA-like"/>
</dbReference>
<reference evidence="6 7" key="1">
    <citation type="journal article" date="2015" name="Genome Announc.">
        <title>Complete Genome of Geobacter pickeringii G13T, a Metal-Reducing Isolate from Sedimentary Kaolin Deposits.</title>
        <authorList>
            <person name="Badalamenti J.P."/>
            <person name="Bond D.R."/>
        </authorList>
    </citation>
    <scope>NUCLEOTIDE SEQUENCE [LARGE SCALE GENOMIC DNA]</scope>
    <source>
        <strain evidence="6 7">G13</strain>
    </source>
</reference>
<comment type="similarity">
    <text evidence="1 4">Belongs to the bacterial solute-binding protein 9 family.</text>
</comment>
<keyword evidence="7" id="KW-1185">Reference proteome</keyword>
<dbReference type="PROSITE" id="PS51257">
    <property type="entry name" value="PROKAR_LIPOPROTEIN"/>
    <property type="match status" value="1"/>
</dbReference>
<name>A0A0B5BEE8_9BACT</name>
<dbReference type="STRING" id="345632.GPICK_02730"/>